<proteinExistence type="predicted"/>
<name>A0A836ZR48_XANVA</name>
<feature type="non-terminal residue" evidence="1">
    <location>
        <position position="1"/>
    </location>
</feature>
<protein>
    <submittedName>
        <fullName evidence="1">Uncharacterized protein</fullName>
    </submittedName>
</protein>
<evidence type="ECO:0000313" key="1">
    <source>
        <dbReference type="EMBL" id="KEZ99700.1"/>
    </source>
</evidence>
<comment type="caution">
    <text evidence="1">The sequence shown here is derived from an EMBL/GenBank/DDBJ whole genome shotgun (WGS) entry which is preliminary data.</text>
</comment>
<dbReference type="AlphaFoldDB" id="A0A836ZR48"/>
<accession>A0A836ZR48</accession>
<organism evidence="1">
    <name type="scientific">Xanthomonas vasicola pv. vasculorum NCPPB 890</name>
    <dbReference type="NCBI Taxonomy" id="1184265"/>
    <lineage>
        <taxon>Bacteria</taxon>
        <taxon>Pseudomonadati</taxon>
        <taxon>Pseudomonadota</taxon>
        <taxon>Gammaproteobacteria</taxon>
        <taxon>Lysobacterales</taxon>
        <taxon>Lysobacteraceae</taxon>
        <taxon>Xanthomonas</taxon>
    </lineage>
</organism>
<dbReference type="EMBL" id="AKBN01001927">
    <property type="protein sequence ID" value="KEZ99700.1"/>
    <property type="molecule type" value="Genomic_DNA"/>
</dbReference>
<sequence>CSVARKVPCVPALANAPSTSVSSTALFSGKTFSSASEAVATRPTTAVETVRMVRVPALTSMTRTPWW</sequence>
<reference evidence="1" key="1">
    <citation type="submission" date="2012-05" db="EMBL/GenBank/DDBJ databases">
        <authorList>
            <person name="Studholme D.J."/>
            <person name="Wasukira A."/>
            <person name="Grant M."/>
        </authorList>
    </citation>
    <scope>NUCLEOTIDE SEQUENCE [LARGE SCALE GENOMIC DNA]</scope>
    <source>
        <strain evidence="1">NCPPB 890</strain>
    </source>
</reference>
<gene>
    <name evidence="1" type="ORF">A11K_0126820</name>
</gene>